<dbReference type="AlphaFoldDB" id="A8Q399"/>
<keyword evidence="8 10" id="KW-1133">Transmembrane helix</keyword>
<feature type="transmembrane region" description="Helical" evidence="10">
    <location>
        <begin position="439"/>
        <end position="460"/>
    </location>
</feature>
<dbReference type="InParanoid" id="A8Q399"/>
<evidence type="ECO:0000256" key="7">
    <source>
        <dbReference type="ARBA" id="ARBA00022824"/>
    </source>
</evidence>
<comment type="similarity">
    <text evidence="3 10">Belongs to the ALG6/ALG8 glucosyltransferase family.</text>
</comment>
<comment type="subcellular location">
    <subcellularLocation>
        <location evidence="1 10">Endoplasmic reticulum membrane</location>
        <topology evidence="1 10">Multi-pass membrane protein</topology>
    </subcellularLocation>
</comment>
<name>A8Q399_MALGO</name>
<dbReference type="PANTHER" id="PTHR12413">
    <property type="entry name" value="DOLICHYL GLYCOSYLTRANSFERASE"/>
    <property type="match status" value="1"/>
</dbReference>
<protein>
    <recommendedName>
        <fullName evidence="10">Alpha-1,3-glucosyltransferase</fullName>
        <ecNumber evidence="10">2.4.1.-</ecNumber>
    </recommendedName>
</protein>
<organism evidence="12 13">
    <name type="scientific">Malassezia globosa (strain ATCC MYA-4612 / CBS 7966)</name>
    <name type="common">Dandruff-associated fungus</name>
    <dbReference type="NCBI Taxonomy" id="425265"/>
    <lineage>
        <taxon>Eukaryota</taxon>
        <taxon>Fungi</taxon>
        <taxon>Dikarya</taxon>
        <taxon>Basidiomycota</taxon>
        <taxon>Ustilaginomycotina</taxon>
        <taxon>Malasseziomycetes</taxon>
        <taxon>Malasseziales</taxon>
        <taxon>Malasseziaceae</taxon>
        <taxon>Malassezia</taxon>
    </lineage>
</organism>
<feature type="transmembrane region" description="Helical" evidence="10">
    <location>
        <begin position="336"/>
        <end position="355"/>
    </location>
</feature>
<dbReference type="OrthoDB" id="5589195at2759"/>
<dbReference type="GO" id="GO:0042281">
    <property type="term" value="F:dolichyl pyrophosphate Man9GlcNAc2 alpha-1,3-glucosyltransferase activity"/>
    <property type="evidence" value="ECO:0007669"/>
    <property type="project" value="TreeGrafter"/>
</dbReference>
<dbReference type="Proteomes" id="UP000008837">
    <property type="component" value="Unassembled WGS sequence"/>
</dbReference>
<gene>
    <name evidence="12" type="ORF">MGL_2343</name>
</gene>
<evidence type="ECO:0000256" key="6">
    <source>
        <dbReference type="ARBA" id="ARBA00022692"/>
    </source>
</evidence>
<evidence type="ECO:0000256" key="5">
    <source>
        <dbReference type="ARBA" id="ARBA00022679"/>
    </source>
</evidence>
<feature type="transmembrane region" description="Helical" evidence="10">
    <location>
        <begin position="578"/>
        <end position="595"/>
    </location>
</feature>
<evidence type="ECO:0000256" key="2">
    <source>
        <dbReference type="ARBA" id="ARBA00004922"/>
    </source>
</evidence>
<evidence type="ECO:0000256" key="1">
    <source>
        <dbReference type="ARBA" id="ARBA00004477"/>
    </source>
</evidence>
<feature type="transmembrane region" description="Helical" evidence="10">
    <location>
        <begin position="105"/>
        <end position="124"/>
    </location>
</feature>
<feature type="region of interest" description="Disordered" evidence="11">
    <location>
        <begin position="537"/>
        <end position="571"/>
    </location>
</feature>
<dbReference type="EMBL" id="AAYY01000008">
    <property type="protein sequence ID" value="EDP43333.1"/>
    <property type="molecule type" value="Genomic_DNA"/>
</dbReference>
<keyword evidence="7 10" id="KW-0256">Endoplasmic reticulum</keyword>
<comment type="caution">
    <text evidence="12">The sequence shown here is derived from an EMBL/GenBank/DDBJ whole genome shotgun (WGS) entry which is preliminary data.</text>
</comment>
<evidence type="ECO:0000256" key="4">
    <source>
        <dbReference type="ARBA" id="ARBA00022676"/>
    </source>
</evidence>
<evidence type="ECO:0000256" key="3">
    <source>
        <dbReference type="ARBA" id="ARBA00008715"/>
    </source>
</evidence>
<accession>A8Q399</accession>
<dbReference type="VEuPathDB" id="FungiDB:MGL_2343"/>
<feature type="transmembrane region" description="Helical" evidence="10">
    <location>
        <begin position="723"/>
        <end position="742"/>
    </location>
</feature>
<keyword evidence="6 10" id="KW-0812">Transmembrane</keyword>
<evidence type="ECO:0000256" key="10">
    <source>
        <dbReference type="RuleBase" id="RU363110"/>
    </source>
</evidence>
<dbReference type="KEGG" id="mgl:MGL_2343"/>
<keyword evidence="9 10" id="KW-0472">Membrane</keyword>
<dbReference type="EC" id="2.4.1.-" evidence="10"/>
<dbReference type="GO" id="GO:0005789">
    <property type="term" value="C:endoplasmic reticulum membrane"/>
    <property type="evidence" value="ECO:0007669"/>
    <property type="project" value="UniProtKB-SubCell"/>
</dbReference>
<keyword evidence="13" id="KW-1185">Reference proteome</keyword>
<dbReference type="FunCoup" id="A8Q399">
    <property type="interactions" value="598"/>
</dbReference>
<evidence type="ECO:0000313" key="12">
    <source>
        <dbReference type="EMBL" id="EDP43333.1"/>
    </source>
</evidence>
<dbReference type="PANTHER" id="PTHR12413:SF1">
    <property type="entry name" value="DOLICHYL PYROPHOSPHATE MAN9GLCNAC2 ALPHA-1,3-GLUCOSYLTRANSFERASE"/>
    <property type="match status" value="1"/>
</dbReference>
<feature type="transmembrane region" description="Helical" evidence="10">
    <location>
        <begin position="208"/>
        <end position="229"/>
    </location>
</feature>
<keyword evidence="4 10" id="KW-0328">Glycosyltransferase</keyword>
<proteinExistence type="inferred from homology"/>
<dbReference type="OMA" id="DWEWAVL"/>
<comment type="pathway">
    <text evidence="2 10">Protein modification; protein glycosylation.</text>
</comment>
<evidence type="ECO:0000256" key="9">
    <source>
        <dbReference type="ARBA" id="ARBA00023136"/>
    </source>
</evidence>
<dbReference type="STRING" id="425265.A8Q399"/>
<evidence type="ECO:0000313" key="13">
    <source>
        <dbReference type="Proteomes" id="UP000008837"/>
    </source>
</evidence>
<dbReference type="InterPro" id="IPR004856">
    <property type="entry name" value="Glyco_trans_ALG6/ALG8"/>
</dbReference>
<feature type="transmembrane region" description="Helical" evidence="10">
    <location>
        <begin position="241"/>
        <end position="257"/>
    </location>
</feature>
<keyword evidence="5 10" id="KW-0808">Transferase</keyword>
<reference evidence="12 13" key="1">
    <citation type="journal article" date="2007" name="Proc. Natl. Acad. Sci. U.S.A.">
        <title>Dandruff-associated Malassezia genomes reveal convergent and divergent virulence traits shared with plant and human fungal pathogens.</title>
        <authorList>
            <person name="Xu J."/>
            <person name="Saunders C.W."/>
            <person name="Hu P."/>
            <person name="Grant R.A."/>
            <person name="Boekhout T."/>
            <person name="Kuramae E.E."/>
            <person name="Kronstad J.W."/>
            <person name="Deangelis Y.M."/>
            <person name="Reeder N.L."/>
            <person name="Johnstone K.R."/>
            <person name="Leland M."/>
            <person name="Fieno A.M."/>
            <person name="Begley W.M."/>
            <person name="Sun Y."/>
            <person name="Lacey M.P."/>
            <person name="Chaudhary T."/>
            <person name="Keough T."/>
            <person name="Chu L."/>
            <person name="Sears R."/>
            <person name="Yuan B."/>
            <person name="Dawson T.L.Jr."/>
        </authorList>
    </citation>
    <scope>NUCLEOTIDE SEQUENCE [LARGE SCALE GENOMIC DNA]</scope>
    <source>
        <strain evidence="13">ATCC MYA-4612 / CBS 7966</strain>
    </source>
</reference>
<feature type="transmembrane region" description="Helical" evidence="10">
    <location>
        <begin position="362"/>
        <end position="384"/>
    </location>
</feature>
<feature type="transmembrane region" description="Helical" evidence="10">
    <location>
        <begin position="682"/>
        <end position="703"/>
    </location>
</feature>
<dbReference type="RefSeq" id="XP_001730547.1">
    <property type="nucleotide sequence ID" value="XM_001730495.1"/>
</dbReference>
<feature type="transmembrane region" description="Helical" evidence="10">
    <location>
        <begin position="653"/>
        <end position="670"/>
    </location>
</feature>
<dbReference type="Pfam" id="PF03155">
    <property type="entry name" value="Alg6_Alg8"/>
    <property type="match status" value="2"/>
</dbReference>
<dbReference type="UniPathway" id="UPA00378"/>
<evidence type="ECO:0000256" key="11">
    <source>
        <dbReference type="SAM" id="MobiDB-lite"/>
    </source>
</evidence>
<evidence type="ECO:0000256" key="8">
    <source>
        <dbReference type="ARBA" id="ARBA00022989"/>
    </source>
</evidence>
<sequence length="764" mass="84473">MSARAYSSSSRVLWSGTPSAGGAVGGGTVPESICDAPSHERIAQWREQHIQALQNEVLASRKGYLDARSGIVKHRRHVREDLASGTDVPLRSVLRYLSQEELQDALVYLGLLVAIMVRCIVALGDWSGRGMPPMHGDFEAQRHWLELTWHLPTDEWYLYDLPYWGLDYPPFTAWVSWLCAWVAMWFPALRDGLELDTSRGSEAPAVVLYMRLSVLVLDVLIYLPSVAWFISRRYESRSKRVRQIALLSVWLQPMLILVDHGHFQYNSVMLGLSAMSFALLQSKLPHVHASIRGPAVATAALQRLVLDTLSRHVSLRYLAAAVLFSLSLCFKQMALYYAPAIFAIMFGRCVGLLLSHQWLRGMALFAGLACVTTATFASVFAPWLRSWTDLAQVIHRIFPLARGLFEDKVANVWCALSVLPVGAKWKLQHMFHVSTLAKLSLVTVLFAILPSCVLLFLASIESVYRESIMDDAQAEQVVAKVRRHAGSVASGKSYSRLASSMRDDGGCARSLAASVHDSSRGSDRHSVASGSLLAGSTSTLMRGADGHSRPSASITPTMTAIRPTSHRSSVTPSPAAELFPYTLVSTSLAFFLFGFQTHEKSILLPLLPLTMLMTVKGDRTGAGAVAADWEWAVLTNNVGMFSLWPLLLRDGQGLAWCILLLVWNALIGYRPWEALHTTRATFVAWLSAAAHFGMLGLLLLQGFVACAPRIAWIDGLLLRYPDLFPVLNVLLCMPVFMMVWLWSLKKHLEMTLASGVLAITKTSK</sequence>
<dbReference type="GeneID" id="5854854"/>